<gene>
    <name evidence="2" type="ORF">TVAG_444350</name>
</gene>
<dbReference type="InParanoid" id="A2E2H6"/>
<accession>A2E2H6</accession>
<dbReference type="VEuPathDB" id="TrichDB:TVAG_444350"/>
<sequence length="227" mass="26672">MGVRDTITNNMIETEKFQIKNNHTVGIYNYEPYHEFGKELVEFQYALYEDYLPEHTKLQYIQQTLYDLENWRSLYAFANFINGSFYVNFTQFNKSIKKGILSLSMMKTTKPCSTILYPFRMYTSKGNSTGTSRLHRDFSFPINAAKDEYCDYSNTEIFNSEGFKHKIIPTRARDFLRYVGNSDTSAYLKAILWPIVIHVAIAITVYFMRKMYKPKTSRESSPDTLQV</sequence>
<dbReference type="KEGG" id="tva:4771125"/>
<evidence type="ECO:0000313" key="2">
    <source>
        <dbReference type="EMBL" id="EAY13151.1"/>
    </source>
</evidence>
<proteinExistence type="predicted"/>
<keyword evidence="1" id="KW-0812">Transmembrane</keyword>
<keyword evidence="1" id="KW-1133">Transmembrane helix</keyword>
<dbReference type="AlphaFoldDB" id="A2E2H6"/>
<keyword evidence="1" id="KW-0472">Membrane</keyword>
<dbReference type="Proteomes" id="UP000001542">
    <property type="component" value="Unassembled WGS sequence"/>
</dbReference>
<feature type="transmembrane region" description="Helical" evidence="1">
    <location>
        <begin position="191"/>
        <end position="208"/>
    </location>
</feature>
<dbReference type="VEuPathDB" id="TrichDB:TVAGG3_0306110"/>
<evidence type="ECO:0000313" key="3">
    <source>
        <dbReference type="Proteomes" id="UP000001542"/>
    </source>
</evidence>
<reference evidence="2" key="2">
    <citation type="journal article" date="2007" name="Science">
        <title>Draft genome sequence of the sexually transmitted pathogen Trichomonas vaginalis.</title>
        <authorList>
            <person name="Carlton J.M."/>
            <person name="Hirt R.P."/>
            <person name="Silva J.C."/>
            <person name="Delcher A.L."/>
            <person name="Schatz M."/>
            <person name="Zhao Q."/>
            <person name="Wortman J.R."/>
            <person name="Bidwell S.L."/>
            <person name="Alsmark U.C.M."/>
            <person name="Besteiro S."/>
            <person name="Sicheritz-Ponten T."/>
            <person name="Noel C.J."/>
            <person name="Dacks J.B."/>
            <person name="Foster P.G."/>
            <person name="Simillion C."/>
            <person name="Van de Peer Y."/>
            <person name="Miranda-Saavedra D."/>
            <person name="Barton G.J."/>
            <person name="Westrop G.D."/>
            <person name="Mueller S."/>
            <person name="Dessi D."/>
            <person name="Fiori P.L."/>
            <person name="Ren Q."/>
            <person name="Paulsen I."/>
            <person name="Zhang H."/>
            <person name="Bastida-Corcuera F.D."/>
            <person name="Simoes-Barbosa A."/>
            <person name="Brown M.T."/>
            <person name="Hayes R.D."/>
            <person name="Mukherjee M."/>
            <person name="Okumura C.Y."/>
            <person name="Schneider R."/>
            <person name="Smith A.J."/>
            <person name="Vanacova S."/>
            <person name="Villalvazo M."/>
            <person name="Haas B.J."/>
            <person name="Pertea M."/>
            <person name="Feldblyum T.V."/>
            <person name="Utterback T.R."/>
            <person name="Shu C.L."/>
            <person name="Osoegawa K."/>
            <person name="de Jong P.J."/>
            <person name="Hrdy I."/>
            <person name="Horvathova L."/>
            <person name="Zubacova Z."/>
            <person name="Dolezal P."/>
            <person name="Malik S.B."/>
            <person name="Logsdon J.M. Jr."/>
            <person name="Henze K."/>
            <person name="Gupta A."/>
            <person name="Wang C.C."/>
            <person name="Dunne R.L."/>
            <person name="Upcroft J.A."/>
            <person name="Upcroft P."/>
            <person name="White O."/>
            <person name="Salzberg S.L."/>
            <person name="Tang P."/>
            <person name="Chiu C.-H."/>
            <person name="Lee Y.-S."/>
            <person name="Embley T.M."/>
            <person name="Coombs G.H."/>
            <person name="Mottram J.C."/>
            <person name="Tachezy J."/>
            <person name="Fraser-Liggett C.M."/>
            <person name="Johnson P.J."/>
        </authorList>
    </citation>
    <scope>NUCLEOTIDE SEQUENCE [LARGE SCALE GENOMIC DNA]</scope>
    <source>
        <strain evidence="2">G3</strain>
    </source>
</reference>
<keyword evidence="3" id="KW-1185">Reference proteome</keyword>
<reference evidence="2" key="1">
    <citation type="submission" date="2006-10" db="EMBL/GenBank/DDBJ databases">
        <authorList>
            <person name="Amadeo P."/>
            <person name="Zhao Q."/>
            <person name="Wortman J."/>
            <person name="Fraser-Liggett C."/>
            <person name="Carlton J."/>
        </authorList>
    </citation>
    <scope>NUCLEOTIDE SEQUENCE</scope>
    <source>
        <strain evidence="2">G3</strain>
    </source>
</reference>
<organism evidence="2 3">
    <name type="scientific">Trichomonas vaginalis (strain ATCC PRA-98 / G3)</name>
    <dbReference type="NCBI Taxonomy" id="412133"/>
    <lineage>
        <taxon>Eukaryota</taxon>
        <taxon>Metamonada</taxon>
        <taxon>Parabasalia</taxon>
        <taxon>Trichomonadida</taxon>
        <taxon>Trichomonadidae</taxon>
        <taxon>Trichomonas</taxon>
    </lineage>
</organism>
<dbReference type="RefSeq" id="XP_001325374.1">
    <property type="nucleotide sequence ID" value="XM_001325339.1"/>
</dbReference>
<name>A2E2H6_TRIV3</name>
<evidence type="ECO:0000256" key="1">
    <source>
        <dbReference type="SAM" id="Phobius"/>
    </source>
</evidence>
<dbReference type="EMBL" id="DS113290">
    <property type="protein sequence ID" value="EAY13151.1"/>
    <property type="molecule type" value="Genomic_DNA"/>
</dbReference>
<protein>
    <submittedName>
        <fullName evidence="2">Uncharacterized protein</fullName>
    </submittedName>
</protein>